<dbReference type="GO" id="GO:0003677">
    <property type="term" value="F:DNA binding"/>
    <property type="evidence" value="ECO:0007669"/>
    <property type="project" value="InterPro"/>
</dbReference>
<protein>
    <submittedName>
        <fullName evidence="4">IS110 family transposase</fullName>
    </submittedName>
</protein>
<keyword evidence="1" id="KW-0175">Coiled coil</keyword>
<dbReference type="GO" id="GO:0006313">
    <property type="term" value="P:DNA transposition"/>
    <property type="evidence" value="ECO:0007669"/>
    <property type="project" value="InterPro"/>
</dbReference>
<evidence type="ECO:0000256" key="1">
    <source>
        <dbReference type="SAM" id="Coils"/>
    </source>
</evidence>
<feature type="domain" description="Transposase IS110-like N-terminal" evidence="2">
    <location>
        <begin position="10"/>
        <end position="150"/>
    </location>
</feature>
<reference evidence="4 5" key="1">
    <citation type="submission" date="2018-03" db="EMBL/GenBank/DDBJ databases">
        <title>Genome sequencing of Simplicispira sp.</title>
        <authorList>
            <person name="Kim S.-J."/>
            <person name="Heo J."/>
            <person name="Kwon S.-W."/>
        </authorList>
    </citation>
    <scope>NUCLEOTIDE SEQUENCE [LARGE SCALE GENOMIC DNA]</scope>
    <source>
        <strain evidence="4 5">SC1-8</strain>
        <plasmid evidence="4 5">unnamed2</plasmid>
    </source>
</reference>
<dbReference type="Proteomes" id="UP000239326">
    <property type="component" value="Plasmid unnamed2"/>
</dbReference>
<dbReference type="PANTHER" id="PTHR33055:SF3">
    <property type="entry name" value="PUTATIVE TRANSPOSASE FOR IS117-RELATED"/>
    <property type="match status" value="1"/>
</dbReference>
<sequence>MQSTANLPVIGLDLAKSVFQLHIVDMHTGEIQRRQIKRAKLTEFFAKCQRSLVAMEACGTSHHWARVISCLGHQVKLLPAQHVKAFLLRDKTDAMDAQAIWVAAQQPHIKPVPVKTERQQTCMALHGMRRQLMKMRIMQTNALRGILAEFGIALPVGHNQLLKTIQSELARAQQADRLTADLVLSVQEQLKRIDALQEDIDHLGQRLRAMIREDRQMQAIQHIPGIGDLTASALVAAVGDFSTFKSGRQFASWVGLTPRQVGTGGKTQQLGISKRGDTYLRTLLIAGARAVVARAERSSWITRLLERRHYNVVVVALANKMARTAWAVLAKGAAFDQVRWNPLEPVSAS</sequence>
<dbReference type="Pfam" id="PF01548">
    <property type="entry name" value="DEDD_Tnp_IS110"/>
    <property type="match status" value="1"/>
</dbReference>
<dbReference type="OrthoDB" id="5289737at2"/>
<dbReference type="RefSeq" id="WP_106448480.1">
    <property type="nucleotide sequence ID" value="NZ_CP027671.1"/>
</dbReference>
<name>A0A2S0N5X1_9BURK</name>
<proteinExistence type="predicted"/>
<dbReference type="EMBL" id="CP027671">
    <property type="protein sequence ID" value="AVO43538.1"/>
    <property type="molecule type" value="Genomic_DNA"/>
</dbReference>
<gene>
    <name evidence="4" type="ORF">C6571_19080</name>
</gene>
<dbReference type="InterPro" id="IPR047650">
    <property type="entry name" value="Transpos_IS110"/>
</dbReference>
<keyword evidence="4" id="KW-0614">Plasmid</keyword>
<evidence type="ECO:0000259" key="2">
    <source>
        <dbReference type="Pfam" id="PF01548"/>
    </source>
</evidence>
<dbReference type="GO" id="GO:0004803">
    <property type="term" value="F:transposase activity"/>
    <property type="evidence" value="ECO:0007669"/>
    <property type="project" value="InterPro"/>
</dbReference>
<evidence type="ECO:0000313" key="5">
    <source>
        <dbReference type="Proteomes" id="UP000239326"/>
    </source>
</evidence>
<dbReference type="InterPro" id="IPR002525">
    <property type="entry name" value="Transp_IS110-like_N"/>
</dbReference>
<evidence type="ECO:0000313" key="4">
    <source>
        <dbReference type="EMBL" id="AVO43538.1"/>
    </source>
</evidence>
<keyword evidence="5" id="KW-1185">Reference proteome</keyword>
<feature type="domain" description="Transposase IS116/IS110/IS902 C-terminal" evidence="3">
    <location>
        <begin position="218"/>
        <end position="296"/>
    </location>
</feature>
<dbReference type="Pfam" id="PF02371">
    <property type="entry name" value="Transposase_20"/>
    <property type="match status" value="1"/>
</dbReference>
<dbReference type="PANTHER" id="PTHR33055">
    <property type="entry name" value="TRANSPOSASE FOR INSERTION SEQUENCE ELEMENT IS1111A"/>
    <property type="match status" value="1"/>
</dbReference>
<accession>A0A2S0N5X1</accession>
<dbReference type="KEGG" id="simp:C6571_19080"/>
<geneLocation type="plasmid" evidence="4 5">
    <name>unnamed2</name>
</geneLocation>
<evidence type="ECO:0000259" key="3">
    <source>
        <dbReference type="Pfam" id="PF02371"/>
    </source>
</evidence>
<feature type="coiled-coil region" evidence="1">
    <location>
        <begin position="186"/>
        <end position="213"/>
    </location>
</feature>
<dbReference type="InterPro" id="IPR003346">
    <property type="entry name" value="Transposase_20"/>
</dbReference>
<dbReference type="NCBIfam" id="NF033542">
    <property type="entry name" value="transpos_IS110"/>
    <property type="match status" value="1"/>
</dbReference>
<dbReference type="AlphaFoldDB" id="A0A2S0N5X1"/>
<organism evidence="4 5">
    <name type="scientific">Simplicispira suum</name>
    <dbReference type="NCBI Taxonomy" id="2109915"/>
    <lineage>
        <taxon>Bacteria</taxon>
        <taxon>Pseudomonadati</taxon>
        <taxon>Pseudomonadota</taxon>
        <taxon>Betaproteobacteria</taxon>
        <taxon>Burkholderiales</taxon>
        <taxon>Comamonadaceae</taxon>
        <taxon>Simplicispira</taxon>
    </lineage>
</organism>